<gene>
    <name evidence="2" type="ORF">CKM354_000438900</name>
</gene>
<feature type="signal peptide" evidence="1">
    <location>
        <begin position="1"/>
        <end position="17"/>
    </location>
</feature>
<organism evidence="2 3">
    <name type="scientific">Cercospora kikuchii</name>
    <dbReference type="NCBI Taxonomy" id="84275"/>
    <lineage>
        <taxon>Eukaryota</taxon>
        <taxon>Fungi</taxon>
        <taxon>Dikarya</taxon>
        <taxon>Ascomycota</taxon>
        <taxon>Pezizomycotina</taxon>
        <taxon>Dothideomycetes</taxon>
        <taxon>Dothideomycetidae</taxon>
        <taxon>Mycosphaerellales</taxon>
        <taxon>Mycosphaerellaceae</taxon>
        <taxon>Cercospora</taxon>
    </lineage>
</organism>
<comment type="caution">
    <text evidence="2">The sequence shown here is derived from an EMBL/GenBank/DDBJ whole genome shotgun (WGS) entry which is preliminary data.</text>
</comment>
<dbReference type="RefSeq" id="XP_044655560.1">
    <property type="nucleotide sequence ID" value="XM_044799625.1"/>
</dbReference>
<feature type="chain" id="PRO_5040306788" description="AA1-like domain-containing protein" evidence="1">
    <location>
        <begin position="18"/>
        <end position="158"/>
    </location>
</feature>
<accession>A0A9P3FBG1</accession>
<evidence type="ECO:0000256" key="1">
    <source>
        <dbReference type="SAM" id="SignalP"/>
    </source>
</evidence>
<keyword evidence="1" id="KW-0732">Signal</keyword>
<dbReference type="GeneID" id="68289964"/>
<evidence type="ECO:0008006" key="4">
    <source>
        <dbReference type="Google" id="ProtNLM"/>
    </source>
</evidence>
<dbReference type="AlphaFoldDB" id="A0A9P3FBG1"/>
<evidence type="ECO:0000313" key="3">
    <source>
        <dbReference type="Proteomes" id="UP000825890"/>
    </source>
</evidence>
<sequence length="158" mass="16818">MKFATLPTLLFISAAAAAPASIEQRQTAHPNDSARQTVLITAVDWQRSGSTINGIRFQASIAGTSLSWRCTSDSSGTSGTSGEGFAPLKIDRCARGAPITFAYDTTDGTRLRLWYSVNEMKSYAGSAPITQGDTRDFVLPLLEVEASPTTTPPVSDEV</sequence>
<name>A0A9P3FBG1_9PEZI</name>
<dbReference type="EMBL" id="BOLY01000002">
    <property type="protein sequence ID" value="GIZ41073.1"/>
    <property type="molecule type" value="Genomic_DNA"/>
</dbReference>
<evidence type="ECO:0000313" key="2">
    <source>
        <dbReference type="EMBL" id="GIZ41073.1"/>
    </source>
</evidence>
<proteinExistence type="predicted"/>
<protein>
    <recommendedName>
        <fullName evidence="4">AA1-like domain-containing protein</fullName>
    </recommendedName>
</protein>
<dbReference type="Proteomes" id="UP000825890">
    <property type="component" value="Unassembled WGS sequence"/>
</dbReference>
<reference evidence="2 3" key="1">
    <citation type="submission" date="2021-01" db="EMBL/GenBank/DDBJ databases">
        <title>Cercospora kikuchii MAFF 305040 whole genome shotgun sequence.</title>
        <authorList>
            <person name="Kashiwa T."/>
            <person name="Suzuki T."/>
        </authorList>
    </citation>
    <scope>NUCLEOTIDE SEQUENCE [LARGE SCALE GENOMIC DNA]</scope>
    <source>
        <strain evidence="2 3">MAFF 305040</strain>
    </source>
</reference>
<keyword evidence="3" id="KW-1185">Reference proteome</keyword>